<sequence>MVSLSFSRPLLFIRNPVDSRIQDAFDSKHQRLIPTQRIEPHHQGCDALLTQELHVSQITRRRIRQLPRHVLENVPQPSCIVNEPCGVLKEFRHTGLGRSRVAKTEATFFLQVLGERHVLPGLTSRLENALDVSPHSPGLG</sequence>
<name>F9WCR8_TRYCI</name>
<evidence type="ECO:0000313" key="2">
    <source>
        <dbReference type="Proteomes" id="UP000000702"/>
    </source>
</evidence>
<evidence type="ECO:0000313" key="1">
    <source>
        <dbReference type="EMBL" id="CCD15066.1"/>
    </source>
</evidence>
<dbReference type="AlphaFoldDB" id="F9WCR8"/>
<reference evidence="1 2" key="2">
    <citation type="journal article" date="2012" name="Proc. Natl. Acad. Sci. U.S.A.">
        <title>Antigenic diversity is generated by distinct evolutionary mechanisms in African trypanosome species.</title>
        <authorList>
            <person name="Jackson A.P."/>
            <person name="Berry A."/>
            <person name="Aslett M."/>
            <person name="Allison H.C."/>
            <person name="Burton P."/>
            <person name="Vavrova-Anderson J."/>
            <person name="Brown R."/>
            <person name="Browne H."/>
            <person name="Corton N."/>
            <person name="Hauser H."/>
            <person name="Gamble J."/>
            <person name="Gilderthorp R."/>
            <person name="Marcello L."/>
            <person name="McQuillan J."/>
            <person name="Otto T.D."/>
            <person name="Quail M.A."/>
            <person name="Sanders M.J."/>
            <person name="van Tonder A."/>
            <person name="Ginger M.L."/>
            <person name="Field M.C."/>
            <person name="Barry J.D."/>
            <person name="Hertz-Fowler C."/>
            <person name="Berriman M."/>
        </authorList>
    </citation>
    <scope>NUCLEOTIDE SEQUENCE [LARGE SCALE GENOMIC DNA]</scope>
    <source>
        <strain evidence="1 2">IL3000</strain>
    </source>
</reference>
<dbReference type="Proteomes" id="UP000000702">
    <property type="component" value="Unassembled WGS sequence"/>
</dbReference>
<keyword evidence="2" id="KW-1185">Reference proteome</keyword>
<proteinExistence type="predicted"/>
<accession>F9WCR8</accession>
<reference evidence="2" key="1">
    <citation type="submission" date="2011-07" db="EMBL/GenBank/DDBJ databases">
        <title>Divergent evolution of antigenic variation in African trypanosomes.</title>
        <authorList>
            <person name="Jackson A.P."/>
            <person name="Berry A."/>
            <person name="Allison H.C."/>
            <person name="Burton P."/>
            <person name="Anderson J."/>
            <person name="Aslett M."/>
            <person name="Brown R."/>
            <person name="Corton N."/>
            <person name="Harris D."/>
            <person name="Hauser H."/>
            <person name="Gamble J."/>
            <person name="Gilderthorp R."/>
            <person name="McQuillan J."/>
            <person name="Quail M.A."/>
            <person name="Sanders M."/>
            <person name="Van Tonder A."/>
            <person name="Ginger M.L."/>
            <person name="Donelson J.E."/>
            <person name="Field M.C."/>
            <person name="Barry J.D."/>
            <person name="Berriman M."/>
            <person name="Hertz-Fowler C."/>
        </authorList>
    </citation>
    <scope>NUCLEOTIDE SEQUENCE [LARGE SCALE GENOMIC DNA]</scope>
    <source>
        <strain evidence="2">IL3000</strain>
    </source>
</reference>
<gene>
    <name evidence="1" type="ORF">TCIL3000_0_56300</name>
</gene>
<dbReference type="EMBL" id="CAEQ01001752">
    <property type="protein sequence ID" value="CCD15066.1"/>
    <property type="molecule type" value="Genomic_DNA"/>
</dbReference>
<organism evidence="1 2">
    <name type="scientific">Trypanosoma congolense (strain IL3000)</name>
    <dbReference type="NCBI Taxonomy" id="1068625"/>
    <lineage>
        <taxon>Eukaryota</taxon>
        <taxon>Discoba</taxon>
        <taxon>Euglenozoa</taxon>
        <taxon>Kinetoplastea</taxon>
        <taxon>Metakinetoplastina</taxon>
        <taxon>Trypanosomatida</taxon>
        <taxon>Trypanosomatidae</taxon>
        <taxon>Trypanosoma</taxon>
        <taxon>Nannomonas</taxon>
    </lineage>
</organism>
<comment type="caution">
    <text evidence="1">The sequence shown here is derived from an EMBL/GenBank/DDBJ whole genome shotgun (WGS) entry which is preliminary data.</text>
</comment>
<protein>
    <submittedName>
        <fullName evidence="1">Uncharacterized protein</fullName>
    </submittedName>
</protein>